<dbReference type="InterPro" id="IPR000276">
    <property type="entry name" value="GPCR_Rhodpsn"/>
</dbReference>
<feature type="transmembrane region" description="Helical" evidence="8">
    <location>
        <begin position="94"/>
        <end position="113"/>
    </location>
</feature>
<name>A0A913Y7I7_EXADI</name>
<dbReference type="Proteomes" id="UP000887567">
    <property type="component" value="Unplaced"/>
</dbReference>
<dbReference type="PROSITE" id="PS50262">
    <property type="entry name" value="G_PROTEIN_RECEP_F1_2"/>
    <property type="match status" value="1"/>
</dbReference>
<evidence type="ECO:0000256" key="1">
    <source>
        <dbReference type="ARBA" id="ARBA00004141"/>
    </source>
</evidence>
<dbReference type="Pfam" id="PF00001">
    <property type="entry name" value="7tm_1"/>
    <property type="match status" value="1"/>
</dbReference>
<dbReference type="SUPFAM" id="SSF81321">
    <property type="entry name" value="Family A G protein-coupled receptor-like"/>
    <property type="match status" value="1"/>
</dbReference>
<dbReference type="GO" id="GO:0004930">
    <property type="term" value="F:G protein-coupled receptor activity"/>
    <property type="evidence" value="ECO:0007669"/>
    <property type="project" value="UniProtKB-KW"/>
</dbReference>
<evidence type="ECO:0000259" key="9">
    <source>
        <dbReference type="PROSITE" id="PS50262"/>
    </source>
</evidence>
<dbReference type="GO" id="GO:0005886">
    <property type="term" value="C:plasma membrane"/>
    <property type="evidence" value="ECO:0007669"/>
    <property type="project" value="TreeGrafter"/>
</dbReference>
<feature type="transmembrane region" description="Helical" evidence="8">
    <location>
        <begin position="134"/>
        <end position="157"/>
    </location>
</feature>
<dbReference type="KEGG" id="epa:110253472"/>
<dbReference type="AlphaFoldDB" id="A0A913Y7I7"/>
<dbReference type="PRINTS" id="PR00237">
    <property type="entry name" value="GPCRRHODOPSN"/>
</dbReference>
<dbReference type="InterPro" id="IPR017452">
    <property type="entry name" value="GPCR_Rhodpsn_7TM"/>
</dbReference>
<evidence type="ECO:0000256" key="4">
    <source>
        <dbReference type="ARBA" id="ARBA00023040"/>
    </source>
</evidence>
<feature type="transmembrane region" description="Helical" evidence="8">
    <location>
        <begin position="56"/>
        <end position="74"/>
    </location>
</feature>
<dbReference type="Gene3D" id="1.20.1070.10">
    <property type="entry name" value="Rhodopsin 7-helix transmembrane proteins"/>
    <property type="match status" value="1"/>
</dbReference>
<protein>
    <recommendedName>
        <fullName evidence="9">G-protein coupled receptors family 1 profile domain-containing protein</fullName>
    </recommendedName>
</protein>
<dbReference type="EnsemblMetazoa" id="XM_021060385.2">
    <property type="protein sequence ID" value="XP_020916044.1"/>
    <property type="gene ID" value="LOC110253472"/>
</dbReference>
<feature type="transmembrane region" description="Helical" evidence="8">
    <location>
        <begin position="277"/>
        <end position="301"/>
    </location>
</feature>
<evidence type="ECO:0000256" key="2">
    <source>
        <dbReference type="ARBA" id="ARBA00022692"/>
    </source>
</evidence>
<feature type="domain" description="G-protein coupled receptors family 1 profile" evidence="9">
    <location>
        <begin position="36"/>
        <end position="298"/>
    </location>
</feature>
<dbReference type="PANTHER" id="PTHR45695:SF9">
    <property type="entry name" value="LEUCOKININ RECEPTOR"/>
    <property type="match status" value="1"/>
</dbReference>
<evidence type="ECO:0000313" key="11">
    <source>
        <dbReference type="Proteomes" id="UP000887567"/>
    </source>
</evidence>
<evidence type="ECO:0000256" key="8">
    <source>
        <dbReference type="SAM" id="Phobius"/>
    </source>
</evidence>
<proteinExistence type="predicted"/>
<dbReference type="PANTHER" id="PTHR45695">
    <property type="entry name" value="LEUCOKININ RECEPTOR-RELATED"/>
    <property type="match status" value="1"/>
</dbReference>
<accession>A0A913Y7I7</accession>
<keyword evidence="2 8" id="KW-0812">Transmembrane</keyword>
<keyword evidence="11" id="KW-1185">Reference proteome</keyword>
<keyword evidence="3 8" id="KW-1133">Transmembrane helix</keyword>
<feature type="transmembrane region" description="Helical" evidence="8">
    <location>
        <begin position="23"/>
        <end position="44"/>
    </location>
</feature>
<keyword evidence="5 8" id="KW-0472">Membrane</keyword>
<keyword evidence="6" id="KW-0675">Receptor</keyword>
<sequence length="355" mass="40543">MNNTTSTQQPSSVHPDLLTTVQLVFYAVLFFLGGVGNILVLLVIRAKKRITRRNNDYFIFNLAVGDILVLFVSIPVDFYVKLLNVPYGYVICKFLWPLMTSGLLASIFTLTCMAVERARVVCKPIAPKLQGMQLLAVILMMWIAAVICVLPLAIVAVPDVNSGACHEKWPYMVMRKIYTAALTGIQYIIPLVIITIAYSMLSYRLKVSRQFRIDSIATSEYSIEYRQNIIDKHRNESSKINKNLRTIVILFAIFILPKQVVWLWLDFGGGGSSDNFHHILVFAEVMLYIHSASNPVVYGTIMRDYRQGFKKYLRRLFCCCHMQYYHVHGCSVKGKISPAHRIPTVKDNYYMNPLH</sequence>
<evidence type="ECO:0000313" key="10">
    <source>
        <dbReference type="EnsemblMetazoa" id="XP_020916044.1"/>
    </source>
</evidence>
<organism evidence="10 11">
    <name type="scientific">Exaiptasia diaphana</name>
    <name type="common">Tropical sea anemone</name>
    <name type="synonym">Aiptasia pulchella</name>
    <dbReference type="NCBI Taxonomy" id="2652724"/>
    <lineage>
        <taxon>Eukaryota</taxon>
        <taxon>Metazoa</taxon>
        <taxon>Cnidaria</taxon>
        <taxon>Anthozoa</taxon>
        <taxon>Hexacorallia</taxon>
        <taxon>Actiniaria</taxon>
        <taxon>Aiptasiidae</taxon>
        <taxon>Exaiptasia</taxon>
    </lineage>
</organism>
<dbReference type="OrthoDB" id="9046662at2759"/>
<dbReference type="GeneID" id="110253472"/>
<keyword evidence="4" id="KW-0297">G-protein coupled receptor</keyword>
<evidence type="ECO:0000256" key="5">
    <source>
        <dbReference type="ARBA" id="ARBA00023136"/>
    </source>
</evidence>
<evidence type="ECO:0000256" key="3">
    <source>
        <dbReference type="ARBA" id="ARBA00022989"/>
    </source>
</evidence>
<comment type="subcellular location">
    <subcellularLocation>
        <location evidence="1">Membrane</location>
        <topology evidence="1">Multi-pass membrane protein</topology>
    </subcellularLocation>
</comment>
<keyword evidence="7" id="KW-0807">Transducer</keyword>
<feature type="transmembrane region" description="Helical" evidence="8">
    <location>
        <begin position="244"/>
        <end position="265"/>
    </location>
</feature>
<reference evidence="10" key="1">
    <citation type="submission" date="2022-11" db="UniProtKB">
        <authorList>
            <consortium name="EnsemblMetazoa"/>
        </authorList>
    </citation>
    <scope>IDENTIFICATION</scope>
</reference>
<feature type="transmembrane region" description="Helical" evidence="8">
    <location>
        <begin position="177"/>
        <end position="201"/>
    </location>
</feature>
<dbReference type="OMA" id="CHYLRRI"/>
<evidence type="ECO:0000256" key="6">
    <source>
        <dbReference type="ARBA" id="ARBA00023170"/>
    </source>
</evidence>
<evidence type="ECO:0000256" key="7">
    <source>
        <dbReference type="ARBA" id="ARBA00023224"/>
    </source>
</evidence>
<dbReference type="RefSeq" id="XP_020916044.1">
    <property type="nucleotide sequence ID" value="XM_021060385.2"/>
</dbReference>